<accession>A0ABT5FFL9</accession>
<dbReference type="EMBL" id="JAQOMS010000002">
    <property type="protein sequence ID" value="MDC2890356.1"/>
    <property type="molecule type" value="Genomic_DNA"/>
</dbReference>
<sequence length="84" mass="9778">MRLFIALIFIIFSFILGNELVSGEALSKYGSGKLSEEPKSYYLKVTFHGVIWLTSLVCLFLPKHKLESLNEWLKQFDSKYDKEE</sequence>
<keyword evidence="1" id="KW-0812">Transmembrane</keyword>
<gene>
    <name evidence="2" type="ORF">PN838_18330</name>
</gene>
<dbReference type="RefSeq" id="WP_272181570.1">
    <property type="nucleotide sequence ID" value="NZ_JAQOMS010000002.1"/>
</dbReference>
<proteinExistence type="predicted"/>
<comment type="caution">
    <text evidence="2">The sequence shown here is derived from an EMBL/GenBank/DDBJ whole genome shotgun (WGS) entry which is preliminary data.</text>
</comment>
<evidence type="ECO:0000313" key="3">
    <source>
        <dbReference type="Proteomes" id="UP001528411"/>
    </source>
</evidence>
<protein>
    <submittedName>
        <fullName evidence="2">Uncharacterized protein</fullName>
    </submittedName>
</protein>
<reference evidence="2 3" key="1">
    <citation type="submission" date="2023-01" db="EMBL/GenBank/DDBJ databases">
        <title>Psychrosphaera sp. nov., isolated from marine algae.</title>
        <authorList>
            <person name="Bayburt H."/>
            <person name="Choi B.J."/>
            <person name="Kim J.M."/>
            <person name="Choi D.G."/>
            <person name="Jeon C.O."/>
        </authorList>
    </citation>
    <scope>NUCLEOTIDE SEQUENCE [LARGE SCALE GENOMIC DNA]</scope>
    <source>
        <strain evidence="2 3">G1-22</strain>
    </source>
</reference>
<evidence type="ECO:0000313" key="2">
    <source>
        <dbReference type="EMBL" id="MDC2890356.1"/>
    </source>
</evidence>
<dbReference type="Proteomes" id="UP001528411">
    <property type="component" value="Unassembled WGS sequence"/>
</dbReference>
<name>A0ABT5FFL9_9GAMM</name>
<evidence type="ECO:0000256" key="1">
    <source>
        <dbReference type="SAM" id="Phobius"/>
    </source>
</evidence>
<feature type="transmembrane region" description="Helical" evidence="1">
    <location>
        <begin position="41"/>
        <end position="61"/>
    </location>
</feature>
<organism evidence="2 3">
    <name type="scientific">Psychrosphaera algicola</name>
    <dbReference type="NCBI Taxonomy" id="3023714"/>
    <lineage>
        <taxon>Bacteria</taxon>
        <taxon>Pseudomonadati</taxon>
        <taxon>Pseudomonadota</taxon>
        <taxon>Gammaproteobacteria</taxon>
        <taxon>Alteromonadales</taxon>
        <taxon>Pseudoalteromonadaceae</taxon>
        <taxon>Psychrosphaera</taxon>
    </lineage>
</organism>
<keyword evidence="1" id="KW-1133">Transmembrane helix</keyword>
<keyword evidence="1" id="KW-0472">Membrane</keyword>
<keyword evidence="3" id="KW-1185">Reference proteome</keyword>